<name>A0A397CY13_APHAT</name>
<accession>A0A397CY13</accession>
<reference evidence="4 5" key="1">
    <citation type="submission" date="2018-08" db="EMBL/GenBank/DDBJ databases">
        <title>Aphanomyces genome sequencing and annotation.</title>
        <authorList>
            <person name="Minardi D."/>
            <person name="Oidtmann B."/>
            <person name="Van Der Giezen M."/>
            <person name="Studholme D.J."/>
        </authorList>
    </citation>
    <scope>NUCLEOTIDE SEQUENCE [LARGE SCALE GENOMIC DNA]</scope>
    <source>
        <strain evidence="2 5">D2</strain>
        <strain evidence="3 6">FDL457</strain>
        <strain evidence="1 4">Yx</strain>
    </source>
</reference>
<sequence>MRVEAIAQLLDQLDAVDVLSGRMQASTARDPHHLTFLNEAVSRYAYFVKQNTGERATYYAFAHRMHVDVRARASNRDDVLAYLSKERHHVQCALQRARQRSCGYSSDHLRHPTKRSHADMTSHYHQYPVRADADGDYTNFGLPPKRPAYAYPSSSSSSFAHVACTS</sequence>
<proteinExistence type="predicted"/>
<gene>
    <name evidence="1" type="ORF">DYB25_000821</name>
    <name evidence="3" type="ORF">DYB26_009422</name>
    <name evidence="2" type="ORF">DYB30_002277</name>
</gene>
<evidence type="ECO:0000313" key="1">
    <source>
        <dbReference type="EMBL" id="RHY17633.1"/>
    </source>
</evidence>
<dbReference type="Proteomes" id="UP000266239">
    <property type="component" value="Unassembled WGS sequence"/>
</dbReference>
<protein>
    <submittedName>
        <fullName evidence="2">Uncharacterized protein</fullName>
    </submittedName>
</protein>
<dbReference type="Proteomes" id="UP000266643">
    <property type="component" value="Unassembled WGS sequence"/>
</dbReference>
<evidence type="ECO:0000313" key="2">
    <source>
        <dbReference type="EMBL" id="RHY54195.1"/>
    </source>
</evidence>
<evidence type="ECO:0000313" key="4">
    <source>
        <dbReference type="Proteomes" id="UP000266239"/>
    </source>
</evidence>
<dbReference type="AlphaFoldDB" id="A0A397CY13"/>
<evidence type="ECO:0000313" key="6">
    <source>
        <dbReference type="Proteomes" id="UP000286510"/>
    </source>
</evidence>
<dbReference type="EMBL" id="QUTD01006655">
    <property type="protein sequence ID" value="RHY54195.1"/>
    <property type="molecule type" value="Genomic_DNA"/>
</dbReference>
<evidence type="ECO:0000313" key="5">
    <source>
        <dbReference type="Proteomes" id="UP000266643"/>
    </source>
</evidence>
<dbReference type="EMBL" id="QUTA01004983">
    <property type="protein sequence ID" value="RHY17633.1"/>
    <property type="molecule type" value="Genomic_DNA"/>
</dbReference>
<dbReference type="VEuPathDB" id="FungiDB:H257_12166"/>
<comment type="caution">
    <text evidence="2">The sequence shown here is derived from an EMBL/GenBank/DDBJ whole genome shotgun (WGS) entry which is preliminary data.</text>
</comment>
<dbReference type="EMBL" id="QUTF01013469">
    <property type="protein sequence ID" value="RHZ17700.1"/>
    <property type="molecule type" value="Genomic_DNA"/>
</dbReference>
<dbReference type="Proteomes" id="UP000286510">
    <property type="component" value="Unassembled WGS sequence"/>
</dbReference>
<evidence type="ECO:0000313" key="3">
    <source>
        <dbReference type="EMBL" id="RHZ17700.1"/>
    </source>
</evidence>
<organism evidence="2 5">
    <name type="scientific">Aphanomyces astaci</name>
    <name type="common">Crayfish plague agent</name>
    <dbReference type="NCBI Taxonomy" id="112090"/>
    <lineage>
        <taxon>Eukaryota</taxon>
        <taxon>Sar</taxon>
        <taxon>Stramenopiles</taxon>
        <taxon>Oomycota</taxon>
        <taxon>Saprolegniomycetes</taxon>
        <taxon>Saprolegniales</taxon>
        <taxon>Verrucalvaceae</taxon>
        <taxon>Aphanomyces</taxon>
    </lineage>
</organism>